<dbReference type="OMA" id="CNHEMLR"/>
<feature type="compositionally biased region" description="Polar residues" evidence="1">
    <location>
        <begin position="300"/>
        <end position="311"/>
    </location>
</feature>
<accession>A0A0N0VI82</accession>
<dbReference type="VEuPathDB" id="TriTrypDB:LpyrH10_01_8610"/>
<dbReference type="GeneID" id="26901158"/>
<sequence>MDSQNFSRVTYDIPQEQLNYFDSRARSSERTAPSTNVRAADENRELPHFREAPQRAPQQVSQRHYDDDDDDEPKLISKGGSLSDQYQQFFGGAQPRDAGATRSNNTAGAQAGHRFQRPISEGNSSDASSYTQKAAERLIVRETARPQVRPARPTYPAAVNPHSNEFGGGNDTATRDTESDDVHRGHNSPSATTQRSVTNEPRGTTIPSSTAARGNRRRGFEEDLLLTSHSDYEQRRGDRQEKQRKSSFLSGTPMSRDSRSQRSESIASVDDSEAMHRLPRDYNPRPGEATSPMLHPAALSQPQQHVRNQSRVSKKEADEEEKIRDEEENCTFHPQINKSSTRRSNNVHESPYRGSEGTNPPRDSPGDCEEAPYDKLYNNAENIRRTAESRRTQKRVDEMAAEMNEKYGPRSTAVNPRRSAAEQNTSSEKVFVRLYADAQRYNREKTEQERLLELKRQEERSEAPFDWNKGKERKEDTKEEVAVGGEAASASRPRSSPSRQKPLKNRAFFERLARPTSVTVSFLKQKEIEEQEKQEKVQHALEQKTSEMEEIASYDWGIPTKSFTFADLKSQNAMYVS</sequence>
<feature type="compositionally biased region" description="Basic and acidic residues" evidence="1">
    <location>
        <begin position="134"/>
        <end position="144"/>
    </location>
</feature>
<feature type="region of interest" description="Disordered" evidence="1">
    <location>
        <begin position="20"/>
        <end position="426"/>
    </location>
</feature>
<feature type="compositionally biased region" description="Basic and acidic residues" evidence="1">
    <location>
        <begin position="382"/>
        <end position="408"/>
    </location>
</feature>
<dbReference type="AlphaFoldDB" id="A0A0N0VI82"/>
<feature type="compositionally biased region" description="Basic and acidic residues" evidence="1">
    <location>
        <begin position="273"/>
        <end position="283"/>
    </location>
</feature>
<evidence type="ECO:0000313" key="3">
    <source>
        <dbReference type="Proteomes" id="UP000037923"/>
    </source>
</evidence>
<dbReference type="Proteomes" id="UP000037923">
    <property type="component" value="Unassembled WGS sequence"/>
</dbReference>
<dbReference type="OrthoDB" id="273798at2759"/>
<evidence type="ECO:0000256" key="1">
    <source>
        <dbReference type="SAM" id="MobiDB-lite"/>
    </source>
</evidence>
<feature type="compositionally biased region" description="Basic and acidic residues" evidence="1">
    <location>
        <begin position="458"/>
        <end position="481"/>
    </location>
</feature>
<feature type="compositionally biased region" description="Basic and acidic residues" evidence="1">
    <location>
        <begin position="230"/>
        <end position="244"/>
    </location>
</feature>
<feature type="compositionally biased region" description="Low complexity" evidence="1">
    <location>
        <begin position="482"/>
        <end position="499"/>
    </location>
</feature>
<feature type="compositionally biased region" description="Polar residues" evidence="1">
    <location>
        <begin position="246"/>
        <end position="255"/>
    </location>
</feature>
<feature type="compositionally biased region" description="Basic and acidic residues" evidence="1">
    <location>
        <begin position="39"/>
        <end position="53"/>
    </location>
</feature>
<feature type="compositionally biased region" description="Polar residues" evidence="1">
    <location>
        <begin position="332"/>
        <end position="348"/>
    </location>
</feature>
<dbReference type="EMBL" id="LGTL01000001">
    <property type="protein sequence ID" value="KPA86798.1"/>
    <property type="molecule type" value="Genomic_DNA"/>
</dbReference>
<dbReference type="RefSeq" id="XP_015665237.1">
    <property type="nucleotide sequence ID" value="XM_015797229.1"/>
</dbReference>
<reference evidence="2 3" key="1">
    <citation type="submission" date="2015-07" db="EMBL/GenBank/DDBJ databases">
        <title>High-quality genome of monoxenous trypanosomatid Leptomonas pyrrhocoris.</title>
        <authorList>
            <person name="Flegontov P."/>
            <person name="Butenko A."/>
            <person name="Firsov S."/>
            <person name="Vlcek C."/>
            <person name="Logacheva M.D."/>
            <person name="Field M."/>
            <person name="Filatov D."/>
            <person name="Flegontova O."/>
            <person name="Gerasimov E."/>
            <person name="Jackson A.P."/>
            <person name="Kelly S."/>
            <person name="Opperdoes F."/>
            <person name="O'Reilly A."/>
            <person name="Votypka J."/>
            <person name="Yurchenko V."/>
            <person name="Lukes J."/>
        </authorList>
    </citation>
    <scope>NUCLEOTIDE SEQUENCE [LARGE SCALE GENOMIC DNA]</scope>
    <source>
        <strain evidence="2">H10</strain>
    </source>
</reference>
<feature type="compositionally biased region" description="Polar residues" evidence="1">
    <location>
        <begin position="187"/>
        <end position="212"/>
    </location>
</feature>
<keyword evidence="3" id="KW-1185">Reference proteome</keyword>
<name>A0A0N0VI82_LEPPY</name>
<protein>
    <submittedName>
        <fullName evidence="2">Uncharacterized protein</fullName>
    </submittedName>
</protein>
<comment type="caution">
    <text evidence="2">The sequence shown here is derived from an EMBL/GenBank/DDBJ whole genome shotgun (WGS) entry which is preliminary data.</text>
</comment>
<feature type="compositionally biased region" description="Basic and acidic residues" evidence="1">
    <location>
        <begin position="173"/>
        <end position="184"/>
    </location>
</feature>
<evidence type="ECO:0000313" key="2">
    <source>
        <dbReference type="EMBL" id="KPA86798.1"/>
    </source>
</evidence>
<proteinExistence type="predicted"/>
<feature type="compositionally biased region" description="Basic and acidic residues" evidence="1">
    <location>
        <begin position="313"/>
        <end position="325"/>
    </location>
</feature>
<dbReference type="RefSeq" id="XP_015665236.1">
    <property type="nucleotide sequence ID" value="XM_015797228.1"/>
</dbReference>
<dbReference type="EMBL" id="LGTL01000001">
    <property type="protein sequence ID" value="KPA86797.1"/>
    <property type="molecule type" value="Genomic_DNA"/>
</dbReference>
<feature type="compositionally biased region" description="Polar residues" evidence="1">
    <location>
        <begin position="121"/>
        <end position="132"/>
    </location>
</feature>
<gene>
    <name evidence="2" type="ORF">ABB37_00861</name>
</gene>
<feature type="region of interest" description="Disordered" evidence="1">
    <location>
        <begin position="458"/>
        <end position="508"/>
    </location>
</feature>
<organism evidence="2 3">
    <name type="scientific">Leptomonas pyrrhocoris</name>
    <name type="common">Firebug parasite</name>
    <dbReference type="NCBI Taxonomy" id="157538"/>
    <lineage>
        <taxon>Eukaryota</taxon>
        <taxon>Discoba</taxon>
        <taxon>Euglenozoa</taxon>
        <taxon>Kinetoplastea</taxon>
        <taxon>Metakinetoplastina</taxon>
        <taxon>Trypanosomatida</taxon>
        <taxon>Trypanosomatidae</taxon>
        <taxon>Leishmaniinae</taxon>
        <taxon>Leptomonas</taxon>
    </lineage>
</organism>